<dbReference type="AlphaFoldDB" id="A0A2A3MEL1"/>
<evidence type="ECO:0000256" key="2">
    <source>
        <dbReference type="SAM" id="SignalP"/>
    </source>
</evidence>
<dbReference type="Proteomes" id="UP000242313">
    <property type="component" value="Unassembled WGS sequence"/>
</dbReference>
<feature type="compositionally biased region" description="Low complexity" evidence="1">
    <location>
        <begin position="206"/>
        <end position="215"/>
    </location>
</feature>
<organism evidence="4 5">
    <name type="scientific">Pseudomonas abyssi</name>
    <dbReference type="NCBI Taxonomy" id="170540"/>
    <lineage>
        <taxon>Bacteria</taxon>
        <taxon>Pseudomonadati</taxon>
        <taxon>Pseudomonadota</taxon>
        <taxon>Gammaproteobacteria</taxon>
        <taxon>Pseudomonadales</taxon>
        <taxon>Pseudomonadaceae</taxon>
        <taxon>Pseudomonas</taxon>
    </lineage>
</organism>
<sequence length="226" mass="23263">MKVRLKESTIMSRTLLTALCSALLCASPVWADVYTWTDANGNTVYSDKPNPNAKRIEVSAPNSMEAPKPIPAYESSSSSAGSSSSNSGSAASGSYRRLEITSPANDTPVRANDGNVTLVVAFDPPLRAGHLLRARIDGNLGEQALPGAGQAQANLTVTNLDRGSHLVEAVVTNSEGKEISASTGITLHVQRTSLNQPGRIGGANQAPTAPAAPAAPNVPRPPATGG</sequence>
<reference evidence="4 5" key="1">
    <citation type="submission" date="2017-09" db="EMBL/GenBank/DDBJ databases">
        <title>Pseudomonas abyssi sp. nov. isolated from Abyssopelagic Water.</title>
        <authorList>
            <person name="Wei Y."/>
        </authorList>
    </citation>
    <scope>NUCLEOTIDE SEQUENCE [LARGE SCALE GENOMIC DNA]</scope>
    <source>
        <strain evidence="4 5">MT5</strain>
    </source>
</reference>
<protein>
    <recommendedName>
        <fullName evidence="3">DUF4124 domain-containing protein</fullName>
    </recommendedName>
</protein>
<feature type="domain" description="DUF4124" evidence="3">
    <location>
        <begin position="20"/>
        <end position="71"/>
    </location>
</feature>
<name>A0A2A3MEL1_9PSED</name>
<feature type="chain" id="PRO_5012765469" description="DUF4124 domain-containing protein" evidence="2">
    <location>
        <begin position="32"/>
        <end position="226"/>
    </location>
</feature>
<evidence type="ECO:0000259" key="3">
    <source>
        <dbReference type="Pfam" id="PF13511"/>
    </source>
</evidence>
<feature type="signal peptide" evidence="2">
    <location>
        <begin position="1"/>
        <end position="31"/>
    </location>
</feature>
<feature type="region of interest" description="Disordered" evidence="1">
    <location>
        <begin position="195"/>
        <end position="226"/>
    </location>
</feature>
<dbReference type="Pfam" id="PF13511">
    <property type="entry name" value="DUF4124"/>
    <property type="match status" value="1"/>
</dbReference>
<evidence type="ECO:0000256" key="1">
    <source>
        <dbReference type="SAM" id="MobiDB-lite"/>
    </source>
</evidence>
<evidence type="ECO:0000313" key="4">
    <source>
        <dbReference type="EMBL" id="PBK03238.1"/>
    </source>
</evidence>
<keyword evidence="5" id="KW-1185">Reference proteome</keyword>
<proteinExistence type="predicted"/>
<dbReference type="RefSeq" id="WP_096005815.1">
    <property type="nucleotide sequence ID" value="NZ_NTMR01000022.1"/>
</dbReference>
<comment type="caution">
    <text evidence="4">The sequence shown here is derived from an EMBL/GenBank/DDBJ whole genome shotgun (WGS) entry which is preliminary data.</text>
</comment>
<dbReference type="InterPro" id="IPR025392">
    <property type="entry name" value="DUF4124"/>
</dbReference>
<gene>
    <name evidence="4" type="ORF">CNQ84_15905</name>
</gene>
<accession>A0A2A3MEL1</accession>
<keyword evidence="2" id="KW-0732">Signal</keyword>
<dbReference type="EMBL" id="NTMR01000022">
    <property type="protein sequence ID" value="PBK03238.1"/>
    <property type="molecule type" value="Genomic_DNA"/>
</dbReference>
<feature type="compositionally biased region" description="Low complexity" evidence="1">
    <location>
        <begin position="75"/>
        <end position="94"/>
    </location>
</feature>
<feature type="compositionally biased region" description="Pro residues" evidence="1">
    <location>
        <begin position="216"/>
        <end position="226"/>
    </location>
</feature>
<feature type="region of interest" description="Disordered" evidence="1">
    <location>
        <begin position="60"/>
        <end position="94"/>
    </location>
</feature>
<evidence type="ECO:0000313" key="5">
    <source>
        <dbReference type="Proteomes" id="UP000242313"/>
    </source>
</evidence>